<dbReference type="OrthoDB" id="10347283at2759"/>
<protein>
    <submittedName>
        <fullName evidence="1">Uncharacterized protein</fullName>
    </submittedName>
</protein>
<dbReference type="EMBL" id="KV442032">
    <property type="protein sequence ID" value="OAQ30929.1"/>
    <property type="molecule type" value="Genomic_DNA"/>
</dbReference>
<dbReference type="AlphaFoldDB" id="A0A197K393"/>
<sequence>MIYPYDKHSTQPHQIPMALPSGMCEGAADGDRTSFEPEGSDVDRVFNSDPYSMENCILIERGLNFAKGTMKEFLTSEDFPKDLRKGSRYCGTHCQAWKRPHVHIDPS</sequence>
<reference evidence="1 2" key="1">
    <citation type="submission" date="2016-05" db="EMBL/GenBank/DDBJ databases">
        <title>Genome sequencing reveals origins of a unique bacterial endosymbiosis in the earliest lineages of terrestrial Fungi.</title>
        <authorList>
            <consortium name="DOE Joint Genome Institute"/>
            <person name="Uehling J."/>
            <person name="Gryganskyi A."/>
            <person name="Hameed K."/>
            <person name="Tschaplinski T."/>
            <person name="Misztal P."/>
            <person name="Wu S."/>
            <person name="Desiro A."/>
            <person name="Vande Pol N."/>
            <person name="Du Z.-Y."/>
            <person name="Zienkiewicz A."/>
            <person name="Zienkiewicz K."/>
            <person name="Morin E."/>
            <person name="Tisserant E."/>
            <person name="Splivallo R."/>
            <person name="Hainaut M."/>
            <person name="Henrissat B."/>
            <person name="Ohm R."/>
            <person name="Kuo A."/>
            <person name="Yan J."/>
            <person name="Lipzen A."/>
            <person name="Nolan M."/>
            <person name="Labutti K."/>
            <person name="Barry K."/>
            <person name="Goldstein A."/>
            <person name="Labbe J."/>
            <person name="Schadt C."/>
            <person name="Tuskan G."/>
            <person name="Grigoriev I."/>
            <person name="Martin F."/>
            <person name="Vilgalys R."/>
            <person name="Bonito G."/>
        </authorList>
    </citation>
    <scope>NUCLEOTIDE SEQUENCE [LARGE SCALE GENOMIC DNA]</scope>
    <source>
        <strain evidence="1 2">AG-77</strain>
    </source>
</reference>
<keyword evidence="2" id="KW-1185">Reference proteome</keyword>
<gene>
    <name evidence="1" type="ORF">K457DRAFT_1818304</name>
</gene>
<evidence type="ECO:0000313" key="1">
    <source>
        <dbReference type="EMBL" id="OAQ30929.1"/>
    </source>
</evidence>
<proteinExistence type="predicted"/>
<organism evidence="1 2">
    <name type="scientific">Linnemannia elongata AG-77</name>
    <dbReference type="NCBI Taxonomy" id="1314771"/>
    <lineage>
        <taxon>Eukaryota</taxon>
        <taxon>Fungi</taxon>
        <taxon>Fungi incertae sedis</taxon>
        <taxon>Mucoromycota</taxon>
        <taxon>Mortierellomycotina</taxon>
        <taxon>Mortierellomycetes</taxon>
        <taxon>Mortierellales</taxon>
        <taxon>Mortierellaceae</taxon>
        <taxon>Linnemannia</taxon>
    </lineage>
</organism>
<name>A0A197K393_9FUNG</name>
<evidence type="ECO:0000313" key="2">
    <source>
        <dbReference type="Proteomes" id="UP000078512"/>
    </source>
</evidence>
<accession>A0A197K393</accession>
<dbReference type="Proteomes" id="UP000078512">
    <property type="component" value="Unassembled WGS sequence"/>
</dbReference>